<feature type="compositionally biased region" description="Low complexity" evidence="1">
    <location>
        <begin position="924"/>
        <end position="933"/>
    </location>
</feature>
<proteinExistence type="predicted"/>
<feature type="compositionally biased region" description="Polar residues" evidence="1">
    <location>
        <begin position="934"/>
        <end position="955"/>
    </location>
</feature>
<feature type="region of interest" description="Disordered" evidence="1">
    <location>
        <begin position="1106"/>
        <end position="1130"/>
    </location>
</feature>
<dbReference type="GO" id="GO:2000641">
    <property type="term" value="P:regulation of early endosome to late endosome transport"/>
    <property type="evidence" value="ECO:0007669"/>
    <property type="project" value="InterPro"/>
</dbReference>
<dbReference type="InParanoid" id="K3X1E4"/>
<dbReference type="InterPro" id="IPR045802">
    <property type="entry name" value="GRV2/DNAJC13_N"/>
</dbReference>
<feature type="region of interest" description="Disordered" evidence="1">
    <location>
        <begin position="1147"/>
        <end position="1177"/>
    </location>
</feature>
<evidence type="ECO:0000259" key="2">
    <source>
        <dbReference type="Pfam" id="PF19432"/>
    </source>
</evidence>
<keyword evidence="4" id="KW-1185">Reference proteome</keyword>
<dbReference type="GO" id="GO:0007032">
    <property type="term" value="P:endosome organization"/>
    <property type="evidence" value="ECO:0007669"/>
    <property type="project" value="InterPro"/>
</dbReference>
<evidence type="ECO:0000313" key="4">
    <source>
        <dbReference type="Proteomes" id="UP000019132"/>
    </source>
</evidence>
<protein>
    <recommendedName>
        <fullName evidence="2">DnaJ homologue subfamily C GRV2/DNAJC13 N-terminal domain-containing protein</fullName>
    </recommendedName>
</protein>
<dbReference type="InterPro" id="IPR016024">
    <property type="entry name" value="ARM-type_fold"/>
</dbReference>
<dbReference type="Proteomes" id="UP000019132">
    <property type="component" value="Unassembled WGS sequence"/>
</dbReference>
<reference evidence="4" key="2">
    <citation type="submission" date="2010-04" db="EMBL/GenBank/DDBJ databases">
        <authorList>
            <person name="Buell R."/>
            <person name="Hamilton J."/>
            <person name="Hostetler J."/>
        </authorList>
    </citation>
    <scope>NUCLEOTIDE SEQUENCE [LARGE SCALE GENOMIC DNA]</scope>
    <source>
        <strain evidence="4">DAOM:BR144</strain>
    </source>
</reference>
<dbReference type="InterPro" id="IPR044978">
    <property type="entry name" value="GRV2/DNAJC13"/>
</dbReference>
<dbReference type="SUPFAM" id="SSF48371">
    <property type="entry name" value="ARM repeat"/>
    <property type="match status" value="2"/>
</dbReference>
<feature type="domain" description="DnaJ homologue subfamily C GRV2/DNAJC13 N-terminal" evidence="2">
    <location>
        <begin position="740"/>
        <end position="1018"/>
    </location>
</feature>
<feature type="region of interest" description="Disordered" evidence="1">
    <location>
        <begin position="1425"/>
        <end position="1455"/>
    </location>
</feature>
<dbReference type="EnsemblProtists" id="PYU1_T011043">
    <property type="protein sequence ID" value="PYU1_T011043"/>
    <property type="gene ID" value="PYU1_G011019"/>
</dbReference>
<dbReference type="Pfam" id="PF19432">
    <property type="entry name" value="RME-8_N"/>
    <property type="match status" value="3"/>
</dbReference>
<dbReference type="eggNOG" id="KOG1789">
    <property type="taxonomic scope" value="Eukaryota"/>
</dbReference>
<evidence type="ECO:0000256" key="1">
    <source>
        <dbReference type="SAM" id="MobiDB-lite"/>
    </source>
</evidence>
<dbReference type="PANTHER" id="PTHR36983">
    <property type="entry name" value="DNAJ HOMOLOG SUBFAMILY C MEMBER 13"/>
    <property type="match status" value="1"/>
</dbReference>
<reference evidence="3" key="3">
    <citation type="submission" date="2015-02" db="UniProtKB">
        <authorList>
            <consortium name="EnsemblProtists"/>
        </authorList>
    </citation>
    <scope>IDENTIFICATION</scope>
    <source>
        <strain evidence="3">DAOM BR144</strain>
    </source>
</reference>
<dbReference type="EMBL" id="GL376606">
    <property type="status" value="NOT_ANNOTATED_CDS"/>
    <property type="molecule type" value="Genomic_DNA"/>
</dbReference>
<dbReference type="VEuPathDB" id="FungiDB:PYU1_G011019"/>
<dbReference type="OMA" id="WPINDEA"/>
<dbReference type="GO" id="GO:0006898">
    <property type="term" value="P:receptor-mediated endocytosis"/>
    <property type="evidence" value="ECO:0007669"/>
    <property type="project" value="TreeGrafter"/>
</dbReference>
<dbReference type="GO" id="GO:0010008">
    <property type="term" value="C:endosome membrane"/>
    <property type="evidence" value="ECO:0007669"/>
    <property type="project" value="TreeGrafter"/>
</dbReference>
<feature type="compositionally biased region" description="Acidic residues" evidence="1">
    <location>
        <begin position="1108"/>
        <end position="1117"/>
    </location>
</feature>
<dbReference type="HOGENOM" id="CLU_226975_0_0_1"/>
<reference evidence="4" key="1">
    <citation type="journal article" date="2010" name="Genome Biol.">
        <title>Genome sequence of the necrotrophic plant pathogen Pythium ultimum reveals original pathogenicity mechanisms and effector repertoire.</title>
        <authorList>
            <person name="Levesque C.A."/>
            <person name="Brouwer H."/>
            <person name="Cano L."/>
            <person name="Hamilton J.P."/>
            <person name="Holt C."/>
            <person name="Huitema E."/>
            <person name="Raffaele S."/>
            <person name="Robideau G.P."/>
            <person name="Thines M."/>
            <person name="Win J."/>
            <person name="Zerillo M.M."/>
            <person name="Beakes G.W."/>
            <person name="Boore J.L."/>
            <person name="Busam D."/>
            <person name="Dumas B."/>
            <person name="Ferriera S."/>
            <person name="Fuerstenberg S.I."/>
            <person name="Gachon C.M."/>
            <person name="Gaulin E."/>
            <person name="Govers F."/>
            <person name="Grenville-Briggs L."/>
            <person name="Horner N."/>
            <person name="Hostetler J."/>
            <person name="Jiang R.H."/>
            <person name="Johnson J."/>
            <person name="Krajaejun T."/>
            <person name="Lin H."/>
            <person name="Meijer H.J."/>
            <person name="Moore B."/>
            <person name="Morris P."/>
            <person name="Phuntmart V."/>
            <person name="Puiu D."/>
            <person name="Shetty J."/>
            <person name="Stajich J.E."/>
            <person name="Tripathy S."/>
            <person name="Wawra S."/>
            <person name="van West P."/>
            <person name="Whitty B.R."/>
            <person name="Coutinho P.M."/>
            <person name="Henrissat B."/>
            <person name="Martin F."/>
            <person name="Thomas P.D."/>
            <person name="Tyler B.M."/>
            <person name="De Vries R.P."/>
            <person name="Kamoun S."/>
            <person name="Yandell M."/>
            <person name="Tisserat N."/>
            <person name="Buell C.R."/>
        </authorList>
    </citation>
    <scope>NUCLEOTIDE SEQUENCE</scope>
    <source>
        <strain evidence="4">DAOM:BR144</strain>
    </source>
</reference>
<feature type="domain" description="DnaJ homologue subfamily C GRV2/DNAJC13 N-terminal" evidence="2">
    <location>
        <begin position="1171"/>
        <end position="1217"/>
    </location>
</feature>
<organism evidence="3 4">
    <name type="scientific">Globisporangium ultimum (strain ATCC 200006 / CBS 805.95 / DAOM BR144)</name>
    <name type="common">Pythium ultimum</name>
    <dbReference type="NCBI Taxonomy" id="431595"/>
    <lineage>
        <taxon>Eukaryota</taxon>
        <taxon>Sar</taxon>
        <taxon>Stramenopiles</taxon>
        <taxon>Oomycota</taxon>
        <taxon>Peronosporomycetes</taxon>
        <taxon>Pythiales</taxon>
        <taxon>Pythiaceae</taxon>
        <taxon>Globisporangium</taxon>
    </lineage>
</organism>
<name>K3X1E4_GLOUD</name>
<feature type="region of interest" description="Disordered" evidence="1">
    <location>
        <begin position="924"/>
        <end position="961"/>
    </location>
</feature>
<feature type="region of interest" description="Disordered" evidence="1">
    <location>
        <begin position="727"/>
        <end position="746"/>
    </location>
</feature>
<accession>K3X1E4</accession>
<evidence type="ECO:0000313" key="3">
    <source>
        <dbReference type="EnsemblProtists" id="PYU1_T011043"/>
    </source>
</evidence>
<sequence length="2495" mass="279238">MAAADAPDDAELQKLKQTLAPVVFGQEVVTLSEGYVPRGPETSGYEPDTTMAAEKSDWENTDVLANRYSGVIYAARFFVTRVGFLRSVKRIMVLSSNHLTIVDPYTEEVKERYAYDNIKEITVATDTGGGQNADRSFTIHIGKNMKETYTCRNRQHLLSSYYQLRERASSFRKDGADVAANTSMIMGAGGNSAIGAGYGVVGSNGPLGPAGIMGTNSNGMYFDSLFQLCGKTFTMTKLSWTKSTWDNPVRVNVLLAVRASSLDRLDPKKRNTLSSTLLIDIVKIQRVTTNSNELVLYFQNNRVHRYWCDSREPFIQALANNLRSWLNVTLVVEQVSDACEFDALTSTSDIPQPVSFEIPVLKISKNRKNKLQLRLLGLTATTVLERDPVTRKTLASHPLSDIFNIVMYPSFSSSLEDGKETEGTCGKFALELKHGRTRRFICMTSTVSRRDKEVGLGLKRVTSTHEQELRQLLGDIGGEHPVPDWLKVAGSTTVLSPKEARSLFLSNMVEMCRMNKVHVSWSTEETKIACKEGTWGTEVHPEWEDILLRKLAGLTMIPNLVTKDTLDNIFRHLEQFNRNIPLGGLRQRHRPAFVSLMKILESFKEYSVAQLNSPSNTDSPVPSTEFQVALLLSIQRLLCTRGIFEEIPSHQYKHSVEIIMELVHSPSEEVCFAAASVIKYMVINYSETKSLKSENTNRRTIFTKYHGRVFVSRAFDLSKSNRVGRTSITPPHWAKNGLQRNSSAQQSSHVERSMANALSYSQLGLDYLVISLVLQTLEVCLSSGKKATPEKVLRELLRAMRIDEFMRHHALFLFNRSLSFSIAKCSSILVKIHVLEQPSELVELIQDFARKHGALVWQLYLSLYGQDKAQRRISSQLVALLTHENPRSSYVIRNTFPHALLDDIPVSQLEYDEFGRFLPTPSSEFYPNSSSSSAMSPRKNQSNGRRVDVTNATESGRSKMSYGNNTRARLVRNAKCVVLLPEFFDRLWKSYTTKDLVWGPNAVEELIRKLEAEVAELDLYRLKYQCFLYMDPLARDTKVEYERIYGTDSQFQTHHQEQQVHFAPFPFELFFSATENRLTAEIAKKTISSSNKFTRYLPLSFLVKPDTSDDGDSDDGVDGGAEGYESDDASVDEQALLAARRSSVRAGDLPAGAQVNQTVDPRQNDERERRMRKKKKKRAKTVPRWYVAWNSNEFRVDYACLESEIKVGAYFLTHMLNDRGVLVDDIDGADKFMTLLYYRLLAEDNALENHKGDRKSLSSSSSSHIDYYKSDIRLLVLKVMIQLYERHFNQLSSLVFLNHFLQVSMINGNAADEKRWPLVVRGNIMLFLDRVLSSALNASRFLREERNIKMVLDLVHEVKPIVFSEGHDGSEKEYSVDALAEMNNDVDSFEQDDEDFEDAIDDDEEYDEYDDHDDMGKRTIDAFEEESVAESSVASSTSGSPTHAGHDNDFHDEEGPSRFTVVAEHSGTMSGSMIMQTCLSVLSRLIDCHTSEDEGHMHQDVKYPKYGRLTHFEGSGVSPISQIKRRLCEDGTLRFLVGLLACPNRIVFKKCLGLIRLLVRHNEAIIPSLHATGLFYYLLRFANDVEEMSVAARLISHIHLRQSRLDVPHLVDDKQGGQNKKGVFSPDPLTRICLKSWLVRLLPVSMVAQLLRHGPRRFAQALFSDSNNPEVVWNSTMRDQMVSYIEKFMEHHIDPDGMFYISNGEESDHEACVALIQYPKEVHALQCYQYYLHNLLDEKDFPGWPINDEAAFLSALMDSVHRWVHPEALMTTRGAMASEDLTTKLLSVYDAVQLLDAIALLLRRFPDSASITSLGNFAYILEALEKCIMELRDGNTRSARSIVDVSGAISRKGAFVKAFGSAIRVINLAVALSDENAHECSSGLGLRALCGSLQLLFHNQDALGLLKGFDLRVTTHWVLEALVNVLNQPNGRVSAAAQSLDLLPCLTRFLAQADDQFAIDLSLQIVFEMGGSSGEMAEVLLLQLAEHGIIWYLTLLLFNYVPDQKNPEDDSQRIGISAAKALEQILKASAKEESIAIYVKRMQTTIENVFTRPLIDILRTSGPEPFLKVLVDGMRQPHVMWTERMRAELISIAQKAVKFHANLDLSGQDVHRVFELPAHFMYTAQKEELCVAGIYVNFYNENPQAGIEAQIAGHQNPAQVVEPVPVPGRKPLTRKALQAAAAAAAATESKTVSGHVMNGLLAALSHDISGVRAQPSILEAVLLQRLLPIATAIRHLIQYTSDMDLQVVQSDGILALLFVLDHEAQPQGFSFACAPLLQLRCIECLHMLSFSSKCVDSLATLVPPFIKSAFQVVYKNLSRTEASTEGQLARITLQLLGNLCLIPACIDNLVKGMNPTSLSALLPHVWQGDPNEMQLLLCLHMIPLKRHTQAATQFAKAAVSSQLASSLLNLLSTLVPKSKLGESTLTKSYAARFLSVLSSNPGSGGAISSLLVASRVWETHGDTTQGSSDDLRRLLVQPHAPALLKSDRANPQKIG</sequence>
<dbReference type="PANTHER" id="PTHR36983:SF2">
    <property type="entry name" value="DNAJ HOMOLOG SUBFAMILY C MEMBER 13"/>
    <property type="match status" value="1"/>
</dbReference>
<feature type="domain" description="DnaJ homologue subfamily C GRV2/DNAJC13 N-terminal" evidence="2">
    <location>
        <begin position="236"/>
        <end position="407"/>
    </location>
</feature>
<feature type="compositionally biased region" description="Basic and acidic residues" evidence="1">
    <location>
        <begin position="1444"/>
        <end position="1455"/>
    </location>
</feature>